<comment type="caution">
    <text evidence="2">The sequence shown here is derived from an EMBL/GenBank/DDBJ whole genome shotgun (WGS) entry which is preliminary data.</text>
</comment>
<name>A0ABT4LF90_9PROT</name>
<keyword evidence="3" id="KW-1185">Reference proteome</keyword>
<evidence type="ECO:0000313" key="3">
    <source>
        <dbReference type="Proteomes" id="UP001069802"/>
    </source>
</evidence>
<feature type="transmembrane region" description="Helical" evidence="1">
    <location>
        <begin position="21"/>
        <end position="43"/>
    </location>
</feature>
<feature type="transmembrane region" description="Helical" evidence="1">
    <location>
        <begin position="135"/>
        <end position="159"/>
    </location>
</feature>
<reference evidence="2" key="1">
    <citation type="submission" date="2022-12" db="EMBL/GenBank/DDBJ databases">
        <title>Bacterial isolates from different developmental stages of Nematostella vectensis.</title>
        <authorList>
            <person name="Fraune S."/>
        </authorList>
    </citation>
    <scope>NUCLEOTIDE SEQUENCE</scope>
    <source>
        <strain evidence="2">G21630-S1</strain>
    </source>
</reference>
<dbReference type="Proteomes" id="UP001069802">
    <property type="component" value="Unassembled WGS sequence"/>
</dbReference>
<keyword evidence="1" id="KW-0472">Membrane</keyword>
<proteinExistence type="predicted"/>
<accession>A0ABT4LF90</accession>
<organism evidence="2 3">
    <name type="scientific">Kiloniella laminariae</name>
    <dbReference type="NCBI Taxonomy" id="454162"/>
    <lineage>
        <taxon>Bacteria</taxon>
        <taxon>Pseudomonadati</taxon>
        <taxon>Pseudomonadota</taxon>
        <taxon>Alphaproteobacteria</taxon>
        <taxon>Rhodospirillales</taxon>
        <taxon>Kiloniellaceae</taxon>
        <taxon>Kiloniella</taxon>
    </lineage>
</organism>
<evidence type="ECO:0000256" key="1">
    <source>
        <dbReference type="SAM" id="Phobius"/>
    </source>
</evidence>
<keyword evidence="1" id="KW-0812">Transmembrane</keyword>
<evidence type="ECO:0000313" key="2">
    <source>
        <dbReference type="EMBL" id="MCZ4279778.1"/>
    </source>
</evidence>
<dbReference type="RefSeq" id="WP_269421975.1">
    <property type="nucleotide sequence ID" value="NZ_JAPWGY010000001.1"/>
</dbReference>
<feature type="transmembrane region" description="Helical" evidence="1">
    <location>
        <begin position="55"/>
        <end position="79"/>
    </location>
</feature>
<feature type="transmembrane region" description="Helical" evidence="1">
    <location>
        <begin position="86"/>
        <end position="115"/>
    </location>
</feature>
<keyword evidence="1" id="KW-1133">Transmembrane helix</keyword>
<sequence length="179" mass="19863">MTRNSSLSDRIPPTQRERMTCGLVMAGIVFPALSILSFLLLVLNTSSPTEPYVSHYVIIPILMLVGFLLAYLLLPFFFFRDNSRVFVPFIGGFLITVAAGPAAAFLNGLLIVVFLEAAAGEVSWVGKWEAEGLAFWFIYTSFVISVFFSPVIGAVAIYLNRRLSRQREENAPVDSNVFE</sequence>
<gene>
    <name evidence="2" type="ORF">O4H49_03240</name>
</gene>
<dbReference type="EMBL" id="JAPWGY010000001">
    <property type="protein sequence ID" value="MCZ4279778.1"/>
    <property type="molecule type" value="Genomic_DNA"/>
</dbReference>
<protein>
    <submittedName>
        <fullName evidence="2">Uncharacterized protein</fullName>
    </submittedName>
</protein>